<dbReference type="GO" id="GO:0050661">
    <property type="term" value="F:NADP binding"/>
    <property type="evidence" value="ECO:0007669"/>
    <property type="project" value="InterPro"/>
</dbReference>
<dbReference type="Proteomes" id="UP000239833">
    <property type="component" value="Chromosome"/>
</dbReference>
<protein>
    <recommendedName>
        <fullName evidence="1">6-phosphogluconate dehydrogenase NADP-binding domain-containing protein</fullName>
    </recommendedName>
</protein>
<dbReference type="InterPro" id="IPR006115">
    <property type="entry name" value="6PGDH_NADP-bd"/>
</dbReference>
<name>A0A2L1U122_9BACL</name>
<evidence type="ECO:0000313" key="2">
    <source>
        <dbReference type="EMBL" id="AVF26622.1"/>
    </source>
</evidence>
<dbReference type="SUPFAM" id="SSF51735">
    <property type="entry name" value="NAD(P)-binding Rossmann-fold domains"/>
    <property type="match status" value="1"/>
</dbReference>
<dbReference type="EMBL" id="CP019655">
    <property type="protein sequence ID" value="AVF26622.1"/>
    <property type="molecule type" value="Genomic_DNA"/>
</dbReference>
<proteinExistence type="predicted"/>
<dbReference type="Pfam" id="PF03446">
    <property type="entry name" value="NAD_binding_2"/>
    <property type="match status" value="1"/>
</dbReference>
<dbReference type="AlphaFoldDB" id="A0A2L1U122"/>
<organism evidence="2 3">
    <name type="scientific">Paenibacillus larvae subsp. larvae</name>
    <dbReference type="NCBI Taxonomy" id="147375"/>
    <lineage>
        <taxon>Bacteria</taxon>
        <taxon>Bacillati</taxon>
        <taxon>Bacillota</taxon>
        <taxon>Bacilli</taxon>
        <taxon>Bacillales</taxon>
        <taxon>Paenibacillaceae</taxon>
        <taxon>Paenibacillus</taxon>
    </lineage>
</organism>
<dbReference type="InterPro" id="IPR036291">
    <property type="entry name" value="NAD(P)-bd_dom_sf"/>
</dbReference>
<accession>A0A2L1U122</accession>
<gene>
    <name evidence="2" type="ORF">ERICIII_02470</name>
</gene>
<reference evidence="3" key="1">
    <citation type="submission" date="2017-02" db="EMBL/GenBank/DDBJ databases">
        <title>Delineation of Paenibacillus larvae strains originating from foulbrood outbreaks.</title>
        <authorList>
            <person name="Beims H."/>
            <person name="Bunk B."/>
            <person name="Sproeer C."/>
            <person name="Mohr K.I."/>
            <person name="Pradella S."/>
            <person name="Guenther G."/>
            <person name="Rohde M."/>
            <person name="von der Ohe W."/>
            <person name="Steinert M."/>
        </authorList>
    </citation>
    <scope>NUCLEOTIDE SEQUENCE [LARGE SCALE GENOMIC DNA]</scope>
    <source>
        <strain evidence="3">Eric_III</strain>
    </source>
</reference>
<sequence>MVSVKWDLANNMLRHKHEIVAYDVNPEPGRKLADLGAVSVDTIEELVSNLKDHVSSG</sequence>
<dbReference type="Gene3D" id="3.40.50.720">
    <property type="entry name" value="NAD(P)-binding Rossmann-like Domain"/>
    <property type="match status" value="1"/>
</dbReference>
<evidence type="ECO:0000259" key="1">
    <source>
        <dbReference type="Pfam" id="PF03446"/>
    </source>
</evidence>
<evidence type="ECO:0000313" key="3">
    <source>
        <dbReference type="Proteomes" id="UP000239833"/>
    </source>
</evidence>
<feature type="domain" description="6-phosphogluconate dehydrogenase NADP-binding" evidence="1">
    <location>
        <begin position="8"/>
        <end position="52"/>
    </location>
</feature>